<sequence>MWLYVHCDIKPQNILLVPSFFEKDEEWEQSLRLCCKDCRHWIGKEGSTEQGATPSDRAHLCICHQNLLLLTFSSQEPPCNIWALGCVVAEMVTRKLAWSFGPESSVIPVEISK</sequence>
<keyword evidence="3" id="KW-1185">Reference proteome</keyword>
<dbReference type="PANTHER" id="PTHR48011:SF18">
    <property type="entry name" value="MITOGEN-ACTIVATED PROTEIN KINASE KINASE KINASE 19-RELATED"/>
    <property type="match status" value="1"/>
</dbReference>
<dbReference type="GO" id="GO:0004672">
    <property type="term" value="F:protein kinase activity"/>
    <property type="evidence" value="ECO:0007669"/>
    <property type="project" value="InterPro"/>
</dbReference>
<dbReference type="GO" id="GO:0005524">
    <property type="term" value="F:ATP binding"/>
    <property type="evidence" value="ECO:0007669"/>
    <property type="project" value="InterPro"/>
</dbReference>
<name>A0A822ZR28_NELNU</name>
<accession>A0A822ZR28</accession>
<dbReference type="AlphaFoldDB" id="A0A822ZR28"/>
<feature type="domain" description="Protein kinase" evidence="1">
    <location>
        <begin position="1"/>
        <end position="113"/>
    </location>
</feature>
<dbReference type="PROSITE" id="PS00108">
    <property type="entry name" value="PROTEIN_KINASE_ST"/>
    <property type="match status" value="1"/>
</dbReference>
<proteinExistence type="predicted"/>
<dbReference type="Proteomes" id="UP000607653">
    <property type="component" value="Unassembled WGS sequence"/>
</dbReference>
<evidence type="ECO:0000259" key="1">
    <source>
        <dbReference type="PROSITE" id="PS50011"/>
    </source>
</evidence>
<dbReference type="Gene3D" id="1.10.510.10">
    <property type="entry name" value="Transferase(Phosphotransferase) domain 1"/>
    <property type="match status" value="1"/>
</dbReference>
<dbReference type="InterPro" id="IPR008271">
    <property type="entry name" value="Ser/Thr_kinase_AS"/>
</dbReference>
<evidence type="ECO:0000313" key="3">
    <source>
        <dbReference type="Proteomes" id="UP000607653"/>
    </source>
</evidence>
<gene>
    <name evidence="2" type="ORF">HUJ06_003626</name>
</gene>
<organism evidence="2 3">
    <name type="scientific">Nelumbo nucifera</name>
    <name type="common">Sacred lotus</name>
    <dbReference type="NCBI Taxonomy" id="4432"/>
    <lineage>
        <taxon>Eukaryota</taxon>
        <taxon>Viridiplantae</taxon>
        <taxon>Streptophyta</taxon>
        <taxon>Embryophyta</taxon>
        <taxon>Tracheophyta</taxon>
        <taxon>Spermatophyta</taxon>
        <taxon>Magnoliopsida</taxon>
        <taxon>Proteales</taxon>
        <taxon>Nelumbonaceae</taxon>
        <taxon>Nelumbo</taxon>
    </lineage>
</organism>
<comment type="caution">
    <text evidence="2">The sequence shown here is derived from an EMBL/GenBank/DDBJ whole genome shotgun (WGS) entry which is preliminary data.</text>
</comment>
<dbReference type="PANTHER" id="PTHR48011">
    <property type="entry name" value="CCR4-NOT TRANSCRIPTIONAL COMPLEX SUBUNIT CAF120-RELATED"/>
    <property type="match status" value="1"/>
</dbReference>
<protein>
    <recommendedName>
        <fullName evidence="1">Protein kinase domain-containing protein</fullName>
    </recommendedName>
</protein>
<dbReference type="InterPro" id="IPR000719">
    <property type="entry name" value="Prot_kinase_dom"/>
</dbReference>
<dbReference type="SUPFAM" id="SSF56112">
    <property type="entry name" value="Protein kinase-like (PK-like)"/>
    <property type="match status" value="1"/>
</dbReference>
<dbReference type="InterPro" id="IPR011009">
    <property type="entry name" value="Kinase-like_dom_sf"/>
</dbReference>
<dbReference type="InterPro" id="IPR052751">
    <property type="entry name" value="Plant_MAPKKK"/>
</dbReference>
<dbReference type="EMBL" id="DUZY01000007">
    <property type="protein sequence ID" value="DAD45396.1"/>
    <property type="molecule type" value="Genomic_DNA"/>
</dbReference>
<reference evidence="2 3" key="1">
    <citation type="journal article" date="2020" name="Mol. Biol. Evol.">
        <title>Distinct Expression and Methylation Patterns for Genes with Different Fates following a Single Whole-Genome Duplication in Flowering Plants.</title>
        <authorList>
            <person name="Shi T."/>
            <person name="Rahmani R.S."/>
            <person name="Gugger P.F."/>
            <person name="Wang M."/>
            <person name="Li H."/>
            <person name="Zhang Y."/>
            <person name="Li Z."/>
            <person name="Wang Q."/>
            <person name="Van de Peer Y."/>
            <person name="Marchal K."/>
            <person name="Chen J."/>
        </authorList>
    </citation>
    <scope>NUCLEOTIDE SEQUENCE [LARGE SCALE GENOMIC DNA]</scope>
    <source>
        <tissue evidence="2">Leaf</tissue>
    </source>
</reference>
<dbReference type="PROSITE" id="PS50011">
    <property type="entry name" value="PROTEIN_KINASE_DOM"/>
    <property type="match status" value="1"/>
</dbReference>
<evidence type="ECO:0000313" key="2">
    <source>
        <dbReference type="EMBL" id="DAD45396.1"/>
    </source>
</evidence>